<evidence type="ECO:0000256" key="8">
    <source>
        <dbReference type="ARBA" id="ARBA00023170"/>
    </source>
</evidence>
<dbReference type="GO" id="GO:0000750">
    <property type="term" value="P:pheromone-dependent signal transduction involved in conjugation with cellular fusion"/>
    <property type="evidence" value="ECO:0007669"/>
    <property type="project" value="TreeGrafter"/>
</dbReference>
<feature type="transmembrane region" description="Helical" evidence="10">
    <location>
        <begin position="75"/>
        <end position="95"/>
    </location>
</feature>
<evidence type="ECO:0000256" key="1">
    <source>
        <dbReference type="ARBA" id="ARBA00004141"/>
    </source>
</evidence>
<dbReference type="Proteomes" id="UP000076798">
    <property type="component" value="Unassembled WGS sequence"/>
</dbReference>
<reference evidence="11 12" key="1">
    <citation type="journal article" date="2016" name="Mol. Biol. Evol.">
        <title>Comparative Genomics of Early-Diverging Mushroom-Forming Fungi Provides Insights into the Origins of Lignocellulose Decay Capabilities.</title>
        <authorList>
            <person name="Nagy L.G."/>
            <person name="Riley R."/>
            <person name="Tritt A."/>
            <person name="Adam C."/>
            <person name="Daum C."/>
            <person name="Floudas D."/>
            <person name="Sun H."/>
            <person name="Yadav J.S."/>
            <person name="Pangilinan J."/>
            <person name="Larsson K.H."/>
            <person name="Matsuura K."/>
            <person name="Barry K."/>
            <person name="Labutti K."/>
            <person name="Kuo R."/>
            <person name="Ohm R.A."/>
            <person name="Bhattacharya S.S."/>
            <person name="Shirouzu T."/>
            <person name="Yoshinaga Y."/>
            <person name="Martin F.M."/>
            <person name="Grigoriev I.V."/>
            <person name="Hibbett D.S."/>
        </authorList>
    </citation>
    <scope>NUCLEOTIDE SEQUENCE [LARGE SCALE GENOMIC DNA]</scope>
    <source>
        <strain evidence="11 12">HHB10207 ss-3</strain>
    </source>
</reference>
<dbReference type="PANTHER" id="PTHR28097:SF1">
    <property type="entry name" value="PHEROMONE A FACTOR RECEPTOR"/>
    <property type="match status" value="1"/>
</dbReference>
<organism evidence="11 12">
    <name type="scientific">Sistotremastrum suecicum HHB10207 ss-3</name>
    <dbReference type="NCBI Taxonomy" id="1314776"/>
    <lineage>
        <taxon>Eukaryota</taxon>
        <taxon>Fungi</taxon>
        <taxon>Dikarya</taxon>
        <taxon>Basidiomycota</taxon>
        <taxon>Agaricomycotina</taxon>
        <taxon>Agaricomycetes</taxon>
        <taxon>Sistotremastrales</taxon>
        <taxon>Sistotremastraceae</taxon>
        <taxon>Sistotremastrum</taxon>
    </lineage>
</organism>
<dbReference type="Pfam" id="PF02076">
    <property type="entry name" value="STE3"/>
    <property type="match status" value="1"/>
</dbReference>
<feature type="transmembrane region" description="Helical" evidence="10">
    <location>
        <begin position="270"/>
        <end position="289"/>
    </location>
</feature>
<evidence type="ECO:0000256" key="7">
    <source>
        <dbReference type="ARBA" id="ARBA00023136"/>
    </source>
</evidence>
<proteinExistence type="inferred from homology"/>
<dbReference type="AlphaFoldDB" id="A0A166CEL6"/>
<evidence type="ECO:0000256" key="6">
    <source>
        <dbReference type="ARBA" id="ARBA00023040"/>
    </source>
</evidence>
<accession>A0A166CEL6</accession>
<protein>
    <submittedName>
        <fullName evidence="11">Fungal pheromone STE3G-protein-coupled receptor</fullName>
    </submittedName>
</protein>
<evidence type="ECO:0000256" key="4">
    <source>
        <dbReference type="ARBA" id="ARBA00022692"/>
    </source>
</evidence>
<evidence type="ECO:0000256" key="10">
    <source>
        <dbReference type="SAM" id="Phobius"/>
    </source>
</evidence>
<dbReference type="InterPro" id="IPR001499">
    <property type="entry name" value="GPCR_STE3"/>
</dbReference>
<feature type="transmembrane region" description="Helical" evidence="10">
    <location>
        <begin position="115"/>
        <end position="135"/>
    </location>
</feature>
<feature type="transmembrane region" description="Helical" evidence="10">
    <location>
        <begin position="6"/>
        <end position="27"/>
    </location>
</feature>
<keyword evidence="4 10" id="KW-0812">Transmembrane</keyword>
<name>A0A166CEL6_9AGAM</name>
<keyword evidence="12" id="KW-1185">Reference proteome</keyword>
<dbReference type="GO" id="GO:0004932">
    <property type="term" value="F:mating-type factor pheromone receptor activity"/>
    <property type="evidence" value="ECO:0007669"/>
    <property type="project" value="InterPro"/>
</dbReference>
<feature type="transmembrane region" description="Helical" evidence="10">
    <location>
        <begin position="165"/>
        <end position="185"/>
    </location>
</feature>
<dbReference type="OrthoDB" id="2874149at2759"/>
<keyword evidence="8 11" id="KW-0675">Receptor</keyword>
<dbReference type="EMBL" id="KV428085">
    <property type="protein sequence ID" value="KZT37370.1"/>
    <property type="molecule type" value="Genomic_DNA"/>
</dbReference>
<evidence type="ECO:0000313" key="12">
    <source>
        <dbReference type="Proteomes" id="UP000076798"/>
    </source>
</evidence>
<keyword evidence="6" id="KW-0297">G-protein coupled receptor</keyword>
<keyword evidence="9" id="KW-0807">Transducer</keyword>
<dbReference type="PANTHER" id="PTHR28097">
    <property type="entry name" value="PHEROMONE A FACTOR RECEPTOR"/>
    <property type="match status" value="1"/>
</dbReference>
<keyword evidence="5 10" id="KW-1133">Transmembrane helix</keyword>
<gene>
    <name evidence="11" type="ORF">SISSUDRAFT_869969</name>
</gene>
<evidence type="ECO:0000256" key="3">
    <source>
        <dbReference type="ARBA" id="ARBA00022507"/>
    </source>
</evidence>
<evidence type="ECO:0000256" key="9">
    <source>
        <dbReference type="ARBA" id="ARBA00023224"/>
    </source>
</evidence>
<keyword evidence="7 10" id="KW-0472">Membrane</keyword>
<evidence type="ECO:0000256" key="5">
    <source>
        <dbReference type="ARBA" id="ARBA00022989"/>
    </source>
</evidence>
<feature type="transmembrane region" description="Helical" evidence="10">
    <location>
        <begin position="206"/>
        <end position="231"/>
    </location>
</feature>
<evidence type="ECO:0000256" key="2">
    <source>
        <dbReference type="ARBA" id="ARBA00011085"/>
    </source>
</evidence>
<dbReference type="PRINTS" id="PR00899">
    <property type="entry name" value="GPCRSTE3"/>
</dbReference>
<sequence>MSWSKYDESYFLFSCIAMMLALAPLPWNFRSWNVGIPCIGVYTAMSCLINIVNHIVWANNDYDSFPVWCDITSKLLVGLPIGLSAAALCVARRLYICLGPSRSPLKAQMRKAFHFDFFFAVGVPLFVTGPLYTLVRGWRYEIVFDRGCLPAPHEDLGSHLLIHGWPVLLGTAALVYGGLALRAFVTYDEDIENIAAPNVPALDRSHVIGLVGLATATAVLGMPPAICRIFMDMSSGDVIRWIPWDYERIYQPVVLFTFTETKELHAINGLFSWIPNIIGLVYFLSLSLVQEDQPEHPPTPPTIEEKAMHQA</sequence>
<evidence type="ECO:0000313" key="11">
    <source>
        <dbReference type="EMBL" id="KZT37370.1"/>
    </source>
</evidence>
<comment type="similarity">
    <text evidence="2">Belongs to the G-protein coupled receptor 4 family.</text>
</comment>
<comment type="subcellular location">
    <subcellularLocation>
        <location evidence="1">Membrane</location>
        <topology evidence="1">Multi-pass membrane protein</topology>
    </subcellularLocation>
</comment>
<keyword evidence="3" id="KW-0589">Pheromone response</keyword>
<feature type="transmembrane region" description="Helical" evidence="10">
    <location>
        <begin position="34"/>
        <end position="55"/>
    </location>
</feature>
<dbReference type="GO" id="GO:0005886">
    <property type="term" value="C:plasma membrane"/>
    <property type="evidence" value="ECO:0007669"/>
    <property type="project" value="TreeGrafter"/>
</dbReference>